<sequence>MGAAPSREAQDQYLDELRDRKKKAWSGGRRRKEVSLLPLTKKFMGHVQPDLVTQPNSHASSYSGSRNSNTSRSSQRDYCTAQLCLDAAPASLPFLQQLYNAYREPATQFYCRKGSWGTVNGLPRDLYYPTLESFYAATVSCYETDLYETNEDMQQAYDQQKLVRQLRAFGSAEKGAAPAWRPKKLTQGPQLRPTPCAICFEYPTSTIAPSLKEGADAGSASNANRCGAPHGSVVFAPHRSFMVIGFVGLVPVRQQKVRASAESFLRPPAESAGDEGEGECVGTRDEPAEYELVAFVSKSAGEQHLSRALFQAAFLYVDQCRRAGLPGNPPLPSTRFSCFLMDVPSLCFLREVRLRCAKLQWTRRLARALRRIRIAAHHLAIEMDEAVASELSAFMAACVPRLDFHPSPTPLARLFAGFVGDAGSAVVVVGANAAYPSAAIPAAPLPTSGSAEVQALLKSRADIEKIFGYGGESAGGIGSCSGAKESANGDTPTSAGSGAATVKLVCVVGTNQLTVGGVVYPHATVLERTVRVGTGAFVNSDWAVAQDLSGHETLATDFDASDPEDARDYSICVRPFSESESLPTAVASDIILSWSKNLYLQARMADISDSHWVSSYPLDYYTAQRLKPTPLLQAAVPTAGPLSSSSLFTVTPVAPSRTQSGHDSKVRTSRLTASNVKALSLSAPSETNGQDAANDKDAADADATPPASAEAATRTFYLWEFEHQGRIYTIGLVPNFARAVQRERENAKNHDASNRRSTFSNLEKNAPAAAMASAGADVITRAVNPMSEEEMSSAASQRNENSRSYSDRSSRSGETYRTTGSSHSTMSNLHLVGGRCSFRQRRMVLSLGTGEAYENDVPVSSVIPSVSRSCHSGAMPAAGGSIRNEENSAMDAGSSAGLPSKSFNGIVGAIVAPPVSSSGSGTFNCLGSAYESSGVFVGHAVSGDGVSSPHELQKPKRYANTPYEHSDRQFQPLQALQRRLSGGVSRGPLPKSETCSPLQLQGRLTPSGDGAADNFMPSLHGFGPGGYSDGLADYLDYEGSGVTDIPLPESAIRATALTASLGMLRQPPIPQQPAQERNGGSRGLLGPSRALAHGGKGGAQAELLISNPSGFQTMLQPPVLKVAAHVQEVKDAGGKVKLRWDWRGPHKR</sequence>
<dbReference type="eggNOG" id="ENOG502SJEI">
    <property type="taxonomic scope" value="Eukaryota"/>
</dbReference>
<accession>A0A088RZM6</accession>
<feature type="region of interest" description="Disordered" evidence="1">
    <location>
        <begin position="1067"/>
        <end position="1095"/>
    </location>
</feature>
<dbReference type="RefSeq" id="XP_010701525.1">
    <property type="nucleotide sequence ID" value="XM_010703223.1"/>
</dbReference>
<feature type="region of interest" description="Disordered" evidence="1">
    <location>
        <begin position="677"/>
        <end position="707"/>
    </location>
</feature>
<organism evidence="2 3">
    <name type="scientific">Leishmania panamensis</name>
    <dbReference type="NCBI Taxonomy" id="5679"/>
    <lineage>
        <taxon>Eukaryota</taxon>
        <taxon>Discoba</taxon>
        <taxon>Euglenozoa</taxon>
        <taxon>Kinetoplastea</taxon>
        <taxon>Metakinetoplastina</taxon>
        <taxon>Trypanosomatida</taxon>
        <taxon>Trypanosomatidae</taxon>
        <taxon>Leishmaniinae</taxon>
        <taxon>Leishmania</taxon>
        <taxon>Leishmania guyanensis species complex</taxon>
    </lineage>
</organism>
<reference evidence="2 3" key="1">
    <citation type="journal article" date="2015" name="Sci. Rep.">
        <title>The genome of Leishmania panamensis: insights into genomics of the L. (Viannia) subgenus.</title>
        <authorList>
            <person name="Llanes A."/>
            <person name="Restrepo C.M."/>
            <person name="Vecchio G.D."/>
            <person name="Anguizola F.J."/>
            <person name="Lleonart R."/>
        </authorList>
    </citation>
    <scope>NUCLEOTIDE SEQUENCE [LARGE SCALE GENOMIC DNA]</scope>
    <source>
        <strain evidence="2 3">MHOM/PA/94/PSC-1</strain>
    </source>
</reference>
<dbReference type="GeneID" id="22577561"/>
<protein>
    <submittedName>
        <fullName evidence="2">Uncharacterized protein</fullName>
    </submittedName>
</protein>
<dbReference type="OrthoDB" id="263748at2759"/>
<feature type="compositionally biased region" description="Low complexity" evidence="1">
    <location>
        <begin position="56"/>
        <end position="73"/>
    </location>
</feature>
<evidence type="ECO:0000256" key="1">
    <source>
        <dbReference type="SAM" id="MobiDB-lite"/>
    </source>
</evidence>
<feature type="region of interest" description="Disordered" evidence="1">
    <location>
        <begin position="48"/>
        <end position="74"/>
    </location>
</feature>
<feature type="compositionally biased region" description="Polar residues" evidence="1">
    <location>
        <begin position="677"/>
        <end position="690"/>
    </location>
</feature>
<feature type="compositionally biased region" description="Polar residues" evidence="1">
    <location>
        <begin position="813"/>
        <end position="828"/>
    </location>
</feature>
<dbReference type="AlphaFoldDB" id="A0A088RZM6"/>
<name>A0A088RZM6_LEIPA</name>
<keyword evidence="3" id="KW-1185">Reference proteome</keyword>
<dbReference type="VEuPathDB" id="TriTrypDB:LPMP_311350"/>
<feature type="region of interest" description="Disordered" evidence="1">
    <location>
        <begin position="785"/>
        <end position="828"/>
    </location>
</feature>
<dbReference type="PANTHER" id="PTHR35614">
    <property type="match status" value="1"/>
</dbReference>
<dbReference type="PANTHER" id="PTHR35614:SF5">
    <property type="entry name" value="SPRY DOMAIN-CONTAINING PROTEIN"/>
    <property type="match status" value="1"/>
</dbReference>
<gene>
    <name evidence="2" type="ORF">LPMP_311350</name>
</gene>
<dbReference type="Proteomes" id="UP000063063">
    <property type="component" value="Chromosome 31"/>
</dbReference>
<dbReference type="EMBL" id="CP009400">
    <property type="protein sequence ID" value="AIO00725.1"/>
    <property type="molecule type" value="Genomic_DNA"/>
</dbReference>
<evidence type="ECO:0000313" key="2">
    <source>
        <dbReference type="EMBL" id="AIO00725.1"/>
    </source>
</evidence>
<dbReference type="VEuPathDB" id="TriTrypDB:LPAL13_310019500"/>
<proteinExistence type="predicted"/>
<dbReference type="KEGG" id="lpan:LPMP_311350"/>
<evidence type="ECO:0000313" key="3">
    <source>
        <dbReference type="Proteomes" id="UP000063063"/>
    </source>
</evidence>